<dbReference type="InterPro" id="IPR012716">
    <property type="entry name" value="Chap_CCT_beta"/>
</dbReference>
<dbReference type="NCBIfam" id="NF041083">
    <property type="entry name" value="thermosome_beta"/>
    <property type="match status" value="1"/>
</dbReference>
<accession>A0A1I8JE40</accession>
<dbReference type="OrthoDB" id="10259763at2759"/>
<evidence type="ECO:0000256" key="10">
    <source>
        <dbReference type="RuleBase" id="RU004187"/>
    </source>
</evidence>
<dbReference type="GO" id="GO:0016887">
    <property type="term" value="F:ATP hydrolysis activity"/>
    <property type="evidence" value="ECO:0007669"/>
    <property type="project" value="InterPro"/>
</dbReference>
<evidence type="ECO:0000256" key="3">
    <source>
        <dbReference type="ARBA" id="ARBA00018961"/>
    </source>
</evidence>
<dbReference type="WBParaSite" id="maker-uti_cns_0046914-snap-gene-0.6-mRNA-1">
    <property type="protein sequence ID" value="maker-uti_cns_0046914-snap-gene-0.6-mRNA-1"/>
    <property type="gene ID" value="maker-uti_cns_0046914-snap-gene-0.6"/>
</dbReference>
<evidence type="ECO:0000256" key="4">
    <source>
        <dbReference type="ARBA" id="ARBA00022490"/>
    </source>
</evidence>
<proteinExistence type="inferred from homology"/>
<comment type="similarity">
    <text evidence="2 10">Belongs to the TCP-1 chaperonin family.</text>
</comment>
<evidence type="ECO:0000313" key="11">
    <source>
        <dbReference type="Proteomes" id="UP000095280"/>
    </source>
</evidence>
<dbReference type="InterPro" id="IPR002423">
    <property type="entry name" value="Cpn60/GroEL/TCP-1"/>
</dbReference>
<dbReference type="FunFam" id="1.10.560.10:FF:000073">
    <property type="entry name" value="T-complex protein 1 subunit gamma"/>
    <property type="match status" value="1"/>
</dbReference>
<dbReference type="Proteomes" id="UP000095280">
    <property type="component" value="Unplaced"/>
</dbReference>
<dbReference type="InterPro" id="IPR027410">
    <property type="entry name" value="TCP-1-like_intermed_sf"/>
</dbReference>
<keyword evidence="6 10" id="KW-0067">ATP-binding</keyword>
<dbReference type="NCBIfam" id="TIGR02341">
    <property type="entry name" value="chap_CCT_beta"/>
    <property type="match status" value="1"/>
</dbReference>
<dbReference type="GO" id="GO:0005524">
    <property type="term" value="F:ATP binding"/>
    <property type="evidence" value="ECO:0007669"/>
    <property type="project" value="UniProtKB-KW"/>
</dbReference>
<dbReference type="Pfam" id="PF00118">
    <property type="entry name" value="Cpn60_TCP1"/>
    <property type="match status" value="1"/>
</dbReference>
<dbReference type="SUPFAM" id="SSF54849">
    <property type="entry name" value="GroEL-intermediate domain like"/>
    <property type="match status" value="1"/>
</dbReference>
<evidence type="ECO:0000256" key="7">
    <source>
        <dbReference type="ARBA" id="ARBA00023186"/>
    </source>
</evidence>
<dbReference type="InterPro" id="IPR027409">
    <property type="entry name" value="GroEL-like_apical_dom_sf"/>
</dbReference>
<evidence type="ECO:0000256" key="5">
    <source>
        <dbReference type="ARBA" id="ARBA00022741"/>
    </source>
</evidence>
<dbReference type="PROSITE" id="PS00751">
    <property type="entry name" value="TCP1_2"/>
    <property type="match status" value="1"/>
</dbReference>
<dbReference type="GO" id="GO:0051082">
    <property type="term" value="F:unfolded protein binding"/>
    <property type="evidence" value="ECO:0007669"/>
    <property type="project" value="InterPro"/>
</dbReference>
<dbReference type="PANTHER" id="PTHR11353">
    <property type="entry name" value="CHAPERONIN"/>
    <property type="match status" value="1"/>
</dbReference>
<keyword evidence="11" id="KW-1185">Reference proteome</keyword>
<keyword evidence="5 10" id="KW-0547">Nucleotide-binding</keyword>
<dbReference type="STRING" id="282301.A0A1I8JE40"/>
<dbReference type="Gene3D" id="3.50.7.10">
    <property type="entry name" value="GroEL"/>
    <property type="match status" value="1"/>
</dbReference>
<organism evidence="11 12">
    <name type="scientific">Macrostomum lignano</name>
    <dbReference type="NCBI Taxonomy" id="282301"/>
    <lineage>
        <taxon>Eukaryota</taxon>
        <taxon>Metazoa</taxon>
        <taxon>Spiralia</taxon>
        <taxon>Lophotrochozoa</taxon>
        <taxon>Platyhelminthes</taxon>
        <taxon>Rhabditophora</taxon>
        <taxon>Macrostomorpha</taxon>
        <taxon>Macrostomida</taxon>
        <taxon>Macrostomidae</taxon>
        <taxon>Macrostomum</taxon>
    </lineage>
</organism>
<evidence type="ECO:0000256" key="1">
    <source>
        <dbReference type="ARBA" id="ARBA00004496"/>
    </source>
</evidence>
<dbReference type="InterPro" id="IPR027413">
    <property type="entry name" value="GROEL-like_equatorial_sf"/>
</dbReference>
<keyword evidence="7 10" id="KW-0143">Chaperone</keyword>
<dbReference type="GO" id="GO:0140662">
    <property type="term" value="F:ATP-dependent protein folding chaperone"/>
    <property type="evidence" value="ECO:0007669"/>
    <property type="project" value="InterPro"/>
</dbReference>
<dbReference type="GO" id="GO:0005832">
    <property type="term" value="C:chaperonin-containing T-complex"/>
    <property type="evidence" value="ECO:0007669"/>
    <property type="project" value="InterPro"/>
</dbReference>
<dbReference type="CDD" id="cd03336">
    <property type="entry name" value="TCP1_beta"/>
    <property type="match status" value="1"/>
</dbReference>
<dbReference type="PRINTS" id="PR00304">
    <property type="entry name" value="TCOMPLEXTCP1"/>
</dbReference>
<reference evidence="12" key="1">
    <citation type="submission" date="2016-11" db="UniProtKB">
        <authorList>
            <consortium name="WormBaseParasite"/>
        </authorList>
    </citation>
    <scope>IDENTIFICATION</scope>
</reference>
<keyword evidence="4" id="KW-0963">Cytoplasm</keyword>
<evidence type="ECO:0000256" key="6">
    <source>
        <dbReference type="ARBA" id="ARBA00022840"/>
    </source>
</evidence>
<dbReference type="Gene3D" id="1.10.560.10">
    <property type="entry name" value="GroEL-like equatorial domain"/>
    <property type="match status" value="1"/>
</dbReference>
<sequence>MVSLMPISVLSQGAEEERSETARLSSFVGAIAVGDLIKSTLGPKGMDKILLGGRNGDGVEVTNDGATILKSLGVDNPAAKILVNMSKTQDDEVGDGTTSVTVLAAELLREAEQMMAHKLHPQTIISGWRKACDAARQALESAAIDNSKDTARFREDLMNIARTTLSSKLLTQHRDHFAELAVNAILRLKGSGNLEAIQLIKKLGGLLHDSYLDEGFLLDKKIGAQQPKRIEKAKVLIANTPMDSDKIKVFGSKIKVDAVAKLSELELAEKQKMKAKVEKIVAHGCNVFINRQLIYNYPEQLFSDAGVVSIEHADFEGIERLALVLGGEIVSTFDSPGSVKLGECDLIEEVMIGEDKLIRMSGVPLGEACTIVLRGATQQILDEADRSLHDALCVLQQTVQDSRVICGGGCAEALMAVAVSRLAAQTAGKEAIAMEAFARALLQLPTAIADNGGYDSSDLVAQIRASHVAGQSYIGLNMTDGVPADMRQLGITESLRVKRQVLLSAAEAAEMILRVDDILKASPRPRRPEH</sequence>
<dbReference type="InterPro" id="IPR017998">
    <property type="entry name" value="Chaperone_TCP-1"/>
</dbReference>
<dbReference type="FunFam" id="3.50.7.10:FF:000002">
    <property type="entry name" value="T-complex protein 1 subunit beta"/>
    <property type="match status" value="1"/>
</dbReference>
<evidence type="ECO:0000256" key="2">
    <source>
        <dbReference type="ARBA" id="ARBA00008020"/>
    </source>
</evidence>
<dbReference type="InterPro" id="IPR002194">
    <property type="entry name" value="Chaperonin_TCP-1_CS"/>
</dbReference>
<name>A0A1I8JE40_9PLAT</name>
<dbReference type="SUPFAM" id="SSF52029">
    <property type="entry name" value="GroEL apical domain-like"/>
    <property type="match status" value="1"/>
</dbReference>
<dbReference type="AlphaFoldDB" id="A0A1I8JE40"/>
<evidence type="ECO:0000256" key="9">
    <source>
        <dbReference type="ARBA" id="ARBA00033237"/>
    </source>
</evidence>
<comment type="subcellular location">
    <subcellularLocation>
        <location evidence="1">Cytoplasm</location>
    </subcellularLocation>
</comment>
<dbReference type="SUPFAM" id="SSF48592">
    <property type="entry name" value="GroEL equatorial domain-like"/>
    <property type="match status" value="1"/>
</dbReference>
<dbReference type="PROSITE" id="PS00750">
    <property type="entry name" value="TCP1_1"/>
    <property type="match status" value="1"/>
</dbReference>
<dbReference type="InterPro" id="IPR053374">
    <property type="entry name" value="TCP-1_chaperonin"/>
</dbReference>
<dbReference type="Gene3D" id="3.30.260.10">
    <property type="entry name" value="TCP-1-like chaperonin intermediate domain"/>
    <property type="match status" value="1"/>
</dbReference>
<dbReference type="FunFam" id="3.30.260.10:FF:000025">
    <property type="entry name" value="Chaperonin containing TCP1 subunit 2"/>
    <property type="match status" value="1"/>
</dbReference>
<evidence type="ECO:0000313" key="12">
    <source>
        <dbReference type="WBParaSite" id="maker-uti_cns_0046914-snap-gene-0.6-mRNA-1"/>
    </source>
</evidence>
<protein>
    <recommendedName>
        <fullName evidence="3">T-complex protein 1 subunit beta</fullName>
    </recommendedName>
    <alternativeName>
        <fullName evidence="9">CCT-beta</fullName>
    </alternativeName>
    <alternativeName>
        <fullName evidence="8">CCT-gamma</fullName>
    </alternativeName>
</protein>
<dbReference type="PROSITE" id="PS00995">
    <property type="entry name" value="TCP1_3"/>
    <property type="match status" value="1"/>
</dbReference>
<evidence type="ECO:0000256" key="8">
    <source>
        <dbReference type="ARBA" id="ARBA00031286"/>
    </source>
</evidence>